<comment type="caution">
    <text evidence="1">The sequence shown here is derived from an EMBL/GenBank/DDBJ whole genome shotgun (WGS) entry which is preliminary data.</text>
</comment>
<sequence>MQNGICTCTATGSQQFGGDCSCPNGAQITQNYCECVVPGTTLQNNKCVCTGDFKHYTARWNGGNFYCVQYQMCCSMNEQGPSFSCSGSRSETYMGCPQQQDYVTKKFDV</sequence>
<proteinExistence type="predicted"/>
<accession>A0AA86R6F7</accession>
<dbReference type="EMBL" id="CATOUU010001009">
    <property type="protein sequence ID" value="CAI9966814.1"/>
    <property type="molecule type" value="Genomic_DNA"/>
</dbReference>
<evidence type="ECO:0000313" key="1">
    <source>
        <dbReference type="EMBL" id="CAI9966814.1"/>
    </source>
</evidence>
<dbReference type="Proteomes" id="UP001642409">
    <property type="component" value="Unassembled WGS sequence"/>
</dbReference>
<dbReference type="AlphaFoldDB" id="A0AA86R6F7"/>
<gene>
    <name evidence="2" type="ORF">HINF_LOCUS35845</name>
    <name evidence="1" type="ORF">HINF_LOCUS54459</name>
</gene>
<organism evidence="1">
    <name type="scientific">Hexamita inflata</name>
    <dbReference type="NCBI Taxonomy" id="28002"/>
    <lineage>
        <taxon>Eukaryota</taxon>
        <taxon>Metamonada</taxon>
        <taxon>Diplomonadida</taxon>
        <taxon>Hexamitidae</taxon>
        <taxon>Hexamitinae</taxon>
        <taxon>Hexamita</taxon>
    </lineage>
</organism>
<evidence type="ECO:0000313" key="3">
    <source>
        <dbReference type="Proteomes" id="UP001642409"/>
    </source>
</evidence>
<dbReference type="EMBL" id="CAXDID020000130">
    <property type="protein sequence ID" value="CAL6035257.1"/>
    <property type="molecule type" value="Genomic_DNA"/>
</dbReference>
<reference evidence="1" key="1">
    <citation type="submission" date="2023-06" db="EMBL/GenBank/DDBJ databases">
        <authorList>
            <person name="Kurt Z."/>
        </authorList>
    </citation>
    <scope>NUCLEOTIDE SEQUENCE</scope>
</reference>
<reference evidence="2 3" key="2">
    <citation type="submission" date="2024-07" db="EMBL/GenBank/DDBJ databases">
        <authorList>
            <person name="Akdeniz Z."/>
        </authorList>
    </citation>
    <scope>NUCLEOTIDE SEQUENCE [LARGE SCALE GENOMIC DNA]</scope>
</reference>
<name>A0AA86R6F7_9EUKA</name>
<evidence type="ECO:0000313" key="2">
    <source>
        <dbReference type="EMBL" id="CAL6035257.1"/>
    </source>
</evidence>
<protein>
    <submittedName>
        <fullName evidence="2">Hypothetical_protein</fullName>
    </submittedName>
</protein>
<keyword evidence="3" id="KW-1185">Reference proteome</keyword>